<gene>
    <name evidence="6" type="primary">pdcd6ip_2</name>
    <name evidence="6" type="ORF">g.114948</name>
</gene>
<comment type="subcellular location">
    <subcellularLocation>
        <location evidence="1">Membrane</location>
    </subcellularLocation>
</comment>
<evidence type="ECO:0000259" key="5">
    <source>
        <dbReference type="Pfam" id="PF12734"/>
    </source>
</evidence>
<name>A0A1D1ZGG4_9ARAE</name>
<feature type="region of interest" description="Disordered" evidence="4">
    <location>
        <begin position="1"/>
        <end position="43"/>
    </location>
</feature>
<proteinExistence type="inferred from homology"/>
<feature type="domain" description="Cysteine-rich transmembrane" evidence="5">
    <location>
        <begin position="31"/>
        <end position="61"/>
    </location>
</feature>
<evidence type="ECO:0000256" key="1">
    <source>
        <dbReference type="ARBA" id="ARBA00004370"/>
    </source>
</evidence>
<dbReference type="GO" id="GO:0016020">
    <property type="term" value="C:membrane"/>
    <property type="evidence" value="ECO:0007669"/>
    <property type="project" value="UniProtKB-SubCell"/>
</dbReference>
<feature type="compositionally biased region" description="Low complexity" evidence="4">
    <location>
        <begin position="1"/>
        <end position="16"/>
    </location>
</feature>
<dbReference type="EMBL" id="GDJX01001988">
    <property type="protein sequence ID" value="JAT65948.1"/>
    <property type="molecule type" value="Transcribed_RNA"/>
</dbReference>
<comment type="similarity">
    <text evidence="2">Belongs to the CYSTM1 family.</text>
</comment>
<dbReference type="AlphaFoldDB" id="A0A1D1ZGG4"/>
<dbReference type="Pfam" id="PF12734">
    <property type="entry name" value="CYSTM"/>
    <property type="match status" value="1"/>
</dbReference>
<dbReference type="InterPro" id="IPR028144">
    <property type="entry name" value="CYSTM_dom"/>
</dbReference>
<evidence type="ECO:0000256" key="4">
    <source>
        <dbReference type="SAM" id="MobiDB-lite"/>
    </source>
</evidence>
<sequence length="100" mass="11482">MSSYNQQQPHVGVHPPQGSPLEPEGYPKDAYPPQGYTPPQQHKSGPSFLEGCLVALRCCWLRLVVKLVFKLGRLSLRWEDFCRSYTKEEYDHRSPLDLPV</sequence>
<organism evidence="6">
    <name type="scientific">Anthurium amnicola</name>
    <dbReference type="NCBI Taxonomy" id="1678845"/>
    <lineage>
        <taxon>Eukaryota</taxon>
        <taxon>Viridiplantae</taxon>
        <taxon>Streptophyta</taxon>
        <taxon>Embryophyta</taxon>
        <taxon>Tracheophyta</taxon>
        <taxon>Spermatophyta</taxon>
        <taxon>Magnoliopsida</taxon>
        <taxon>Liliopsida</taxon>
        <taxon>Araceae</taxon>
        <taxon>Pothoideae</taxon>
        <taxon>Potheae</taxon>
        <taxon>Anthurium</taxon>
    </lineage>
</organism>
<keyword evidence="3" id="KW-0472">Membrane</keyword>
<reference evidence="6" key="1">
    <citation type="submission" date="2015-07" db="EMBL/GenBank/DDBJ databases">
        <title>Transcriptome Assembly of Anthurium amnicola.</title>
        <authorList>
            <person name="Suzuki J."/>
        </authorList>
    </citation>
    <scope>NUCLEOTIDE SEQUENCE</scope>
</reference>
<accession>A0A1D1ZGG4</accession>
<evidence type="ECO:0000313" key="6">
    <source>
        <dbReference type="EMBL" id="JAT65948.1"/>
    </source>
</evidence>
<evidence type="ECO:0000256" key="2">
    <source>
        <dbReference type="ARBA" id="ARBA00009444"/>
    </source>
</evidence>
<protein>
    <submittedName>
        <fullName evidence="6">Programmed cell death 6-interacting protein</fullName>
    </submittedName>
</protein>
<evidence type="ECO:0000256" key="3">
    <source>
        <dbReference type="ARBA" id="ARBA00023136"/>
    </source>
</evidence>